<dbReference type="EMBL" id="JACHIO010000026">
    <property type="protein sequence ID" value="MBB5066315.1"/>
    <property type="molecule type" value="Genomic_DNA"/>
</dbReference>
<feature type="domain" description="TonB-dependent transporter Oar-like beta-barrel" evidence="1">
    <location>
        <begin position="52"/>
        <end position="118"/>
    </location>
</feature>
<protein>
    <recommendedName>
        <fullName evidence="1">TonB-dependent transporter Oar-like beta-barrel domain-containing protein</fullName>
    </recommendedName>
</protein>
<evidence type="ECO:0000313" key="3">
    <source>
        <dbReference type="Proteomes" id="UP000584867"/>
    </source>
</evidence>
<proteinExistence type="predicted"/>
<dbReference type="InterPro" id="IPR057601">
    <property type="entry name" value="Oar-like_b-barrel"/>
</dbReference>
<name>A0A7W7ZUC6_9BACT</name>
<accession>A0A7W7ZUC6</accession>
<reference evidence="2 3" key="1">
    <citation type="submission" date="2020-08" db="EMBL/GenBank/DDBJ databases">
        <title>Genomic Encyclopedia of Type Strains, Phase IV (KMG-V): Genome sequencing to study the core and pangenomes of soil and plant-associated prokaryotes.</title>
        <authorList>
            <person name="Whitman W."/>
        </authorList>
    </citation>
    <scope>NUCLEOTIDE SEQUENCE [LARGE SCALE GENOMIC DNA]</scope>
    <source>
        <strain evidence="2 3">X5P3</strain>
    </source>
</reference>
<dbReference type="Proteomes" id="UP000584867">
    <property type="component" value="Unassembled WGS sequence"/>
</dbReference>
<dbReference type="Pfam" id="PF25183">
    <property type="entry name" value="OMP_b-brl_4"/>
    <property type="match status" value="1"/>
</dbReference>
<comment type="caution">
    <text evidence="2">The sequence shown here is derived from an EMBL/GenBank/DDBJ whole genome shotgun (WGS) entry which is preliminary data.</text>
</comment>
<sequence length="125" mass="13800">MRCPTGETVGDEVWVSGVVTAVGEPPLKGRLQMLPRLVARPDEKMMRFPSELVLAKHFYAGERVNMELRMEFFNVLNRMQVCSPDATVTDGANNFGFVQPNGSGGSSPCQANTPRQGQAYFKISF</sequence>
<evidence type="ECO:0000313" key="2">
    <source>
        <dbReference type="EMBL" id="MBB5066315.1"/>
    </source>
</evidence>
<dbReference type="AlphaFoldDB" id="A0A7W7ZUC6"/>
<evidence type="ECO:0000259" key="1">
    <source>
        <dbReference type="Pfam" id="PF25183"/>
    </source>
</evidence>
<organism evidence="2 3">
    <name type="scientific">Granulicella mallensis</name>
    <dbReference type="NCBI Taxonomy" id="940614"/>
    <lineage>
        <taxon>Bacteria</taxon>
        <taxon>Pseudomonadati</taxon>
        <taxon>Acidobacteriota</taxon>
        <taxon>Terriglobia</taxon>
        <taxon>Terriglobales</taxon>
        <taxon>Acidobacteriaceae</taxon>
        <taxon>Granulicella</taxon>
    </lineage>
</organism>
<gene>
    <name evidence="2" type="ORF">HDF15_004692</name>
</gene>
<dbReference type="RefSeq" id="WP_184259707.1">
    <property type="nucleotide sequence ID" value="NZ_JACHIO010000026.1"/>
</dbReference>